<reference evidence="1" key="2">
    <citation type="journal article" date="2022" name="New Phytol.">
        <title>Evolutionary transition to the ectomycorrhizal habit in the genomes of a hyperdiverse lineage of mushroom-forming fungi.</title>
        <authorList>
            <person name="Looney B."/>
            <person name="Miyauchi S."/>
            <person name="Morin E."/>
            <person name="Drula E."/>
            <person name="Courty P.E."/>
            <person name="Kohler A."/>
            <person name="Kuo A."/>
            <person name="LaButti K."/>
            <person name="Pangilinan J."/>
            <person name="Lipzen A."/>
            <person name="Riley R."/>
            <person name="Andreopoulos W."/>
            <person name="He G."/>
            <person name="Johnson J."/>
            <person name="Nolan M."/>
            <person name="Tritt A."/>
            <person name="Barry K.W."/>
            <person name="Grigoriev I.V."/>
            <person name="Nagy L.G."/>
            <person name="Hibbett D."/>
            <person name="Henrissat B."/>
            <person name="Matheny P.B."/>
            <person name="Labbe J."/>
            <person name="Martin F.M."/>
        </authorList>
    </citation>
    <scope>NUCLEOTIDE SEQUENCE</scope>
    <source>
        <strain evidence="1">EC-137</strain>
    </source>
</reference>
<protein>
    <submittedName>
        <fullName evidence="1">Uncharacterized protein</fullName>
    </submittedName>
</protein>
<comment type="caution">
    <text evidence="1">The sequence shown here is derived from an EMBL/GenBank/DDBJ whole genome shotgun (WGS) entry which is preliminary data.</text>
</comment>
<dbReference type="EMBL" id="MU273631">
    <property type="protein sequence ID" value="KAI0030255.1"/>
    <property type="molecule type" value="Genomic_DNA"/>
</dbReference>
<dbReference type="Proteomes" id="UP000814128">
    <property type="component" value="Unassembled WGS sequence"/>
</dbReference>
<gene>
    <name evidence="1" type="ORF">K488DRAFT_87926</name>
</gene>
<evidence type="ECO:0000313" key="2">
    <source>
        <dbReference type="Proteomes" id="UP000814128"/>
    </source>
</evidence>
<name>A0ACB8QEZ4_9AGAM</name>
<evidence type="ECO:0000313" key="1">
    <source>
        <dbReference type="EMBL" id="KAI0030255.1"/>
    </source>
</evidence>
<sequence>MSSSSQNVFSVSSTSMLPRGKACLNCKHRKMKCDGAQPVCGPCARLERRDCEYVQGQAQSSTHSLEKKVANLRARLKDLQDAGSEGSRSNAPSSRSSTPAPSPHAHGLQEIPAADMGRLMDYFFSQDQPLWFLYASRFRTAAMLPQDRPDSAPLALVNAVCLLSAACSPHYAPYEPLLLARALSSLNDALQRAPVSALQTHVLLAAYLLNRGRQLEGRVHLSNASNLAISCGLHNVRSSRGGSQGGPIEPVPLVTMSAPRDQIAEGERINGFWTVFALERVWGAALGAPARIQPVLPSFPQGIRVDVPWPLSMSHYEHGWIDRGMLSSDTVWNFFRTGTGIWDEPNALSLVAKSAVLLERTSCPATDAAEAHALDARIAMLVPVTAADPRGRAAHVLLRGAMIQLYTRDSRALDAARGLAAGARILRPGPGDAFGFLEPAIGTVLPAACRVLIAASATGLDPSADRNLDSIQDVLAEWAPRSSLIGKKRVAHRNSPELLIDIST</sequence>
<keyword evidence="2" id="KW-1185">Reference proteome</keyword>
<proteinExistence type="predicted"/>
<accession>A0ACB8QEZ4</accession>
<organism evidence="1 2">
    <name type="scientific">Vararia minispora EC-137</name>
    <dbReference type="NCBI Taxonomy" id="1314806"/>
    <lineage>
        <taxon>Eukaryota</taxon>
        <taxon>Fungi</taxon>
        <taxon>Dikarya</taxon>
        <taxon>Basidiomycota</taxon>
        <taxon>Agaricomycotina</taxon>
        <taxon>Agaricomycetes</taxon>
        <taxon>Russulales</taxon>
        <taxon>Lachnocladiaceae</taxon>
        <taxon>Vararia</taxon>
    </lineage>
</organism>
<reference evidence="1" key="1">
    <citation type="submission" date="2021-02" db="EMBL/GenBank/DDBJ databases">
        <authorList>
            <consortium name="DOE Joint Genome Institute"/>
            <person name="Ahrendt S."/>
            <person name="Looney B.P."/>
            <person name="Miyauchi S."/>
            <person name="Morin E."/>
            <person name="Drula E."/>
            <person name="Courty P.E."/>
            <person name="Chicoki N."/>
            <person name="Fauchery L."/>
            <person name="Kohler A."/>
            <person name="Kuo A."/>
            <person name="Labutti K."/>
            <person name="Pangilinan J."/>
            <person name="Lipzen A."/>
            <person name="Riley R."/>
            <person name="Andreopoulos W."/>
            <person name="He G."/>
            <person name="Johnson J."/>
            <person name="Barry K.W."/>
            <person name="Grigoriev I.V."/>
            <person name="Nagy L."/>
            <person name="Hibbett D."/>
            <person name="Henrissat B."/>
            <person name="Matheny P.B."/>
            <person name="Labbe J."/>
            <person name="Martin F."/>
        </authorList>
    </citation>
    <scope>NUCLEOTIDE SEQUENCE</scope>
    <source>
        <strain evidence="1">EC-137</strain>
    </source>
</reference>